<keyword evidence="2" id="KW-1185">Reference proteome</keyword>
<protein>
    <submittedName>
        <fullName evidence="1">Uncharacterized protein</fullName>
    </submittedName>
</protein>
<accession>A0A918JVE3</accession>
<organism evidence="1 2">
    <name type="scientific">Aquimarina muelleri</name>
    <dbReference type="NCBI Taxonomy" id="279356"/>
    <lineage>
        <taxon>Bacteria</taxon>
        <taxon>Pseudomonadati</taxon>
        <taxon>Bacteroidota</taxon>
        <taxon>Flavobacteriia</taxon>
        <taxon>Flavobacteriales</taxon>
        <taxon>Flavobacteriaceae</taxon>
        <taxon>Aquimarina</taxon>
    </lineage>
</organism>
<name>A0A918JVE3_9FLAO</name>
<dbReference type="AlphaFoldDB" id="A0A918JVE3"/>
<dbReference type="EMBL" id="BMWS01000008">
    <property type="protein sequence ID" value="GGX14348.1"/>
    <property type="molecule type" value="Genomic_DNA"/>
</dbReference>
<evidence type="ECO:0000313" key="2">
    <source>
        <dbReference type="Proteomes" id="UP000601108"/>
    </source>
</evidence>
<comment type="caution">
    <text evidence="1">The sequence shown here is derived from an EMBL/GenBank/DDBJ whole genome shotgun (WGS) entry which is preliminary data.</text>
</comment>
<proteinExistence type="predicted"/>
<evidence type="ECO:0000313" key="1">
    <source>
        <dbReference type="EMBL" id="GGX14348.1"/>
    </source>
</evidence>
<gene>
    <name evidence="1" type="ORF">GCM10007384_14880</name>
</gene>
<reference evidence="1 2" key="1">
    <citation type="journal article" date="2014" name="Int. J. Syst. Evol. Microbiol.">
        <title>Complete genome sequence of Corynebacterium casei LMG S-19264T (=DSM 44701T), isolated from a smear-ripened cheese.</title>
        <authorList>
            <consortium name="US DOE Joint Genome Institute (JGI-PGF)"/>
            <person name="Walter F."/>
            <person name="Albersmeier A."/>
            <person name="Kalinowski J."/>
            <person name="Ruckert C."/>
        </authorList>
    </citation>
    <scope>NUCLEOTIDE SEQUENCE [LARGE SCALE GENOMIC DNA]</scope>
    <source>
        <strain evidence="1 2">KCTC 12285</strain>
    </source>
</reference>
<sequence length="56" mass="6488">MVKYKINGIPAYKRIVPYRYDHSSLVIDIYKIDAEKVNSSVTFCLATTHILNISKR</sequence>
<dbReference type="Proteomes" id="UP000601108">
    <property type="component" value="Unassembled WGS sequence"/>
</dbReference>